<protein>
    <submittedName>
        <fullName evidence="2">Uncharacterized protein</fullName>
    </submittedName>
</protein>
<proteinExistence type="predicted"/>
<gene>
    <name evidence="2" type="ORF">ENKNEFLB_01757</name>
</gene>
<organism evidence="2 3">
    <name type="scientific">Nocardioides aquaticus</name>
    <dbReference type="NCBI Taxonomy" id="160826"/>
    <lineage>
        <taxon>Bacteria</taxon>
        <taxon>Bacillati</taxon>
        <taxon>Actinomycetota</taxon>
        <taxon>Actinomycetes</taxon>
        <taxon>Propionibacteriales</taxon>
        <taxon>Nocardioidaceae</taxon>
        <taxon>Nocardioides</taxon>
    </lineage>
</organism>
<feature type="chain" id="PRO_5045069286" evidence="1">
    <location>
        <begin position="21"/>
        <end position="313"/>
    </location>
</feature>
<accession>A0ABX8EGC6</accession>
<sequence>MLRSLVLVAVLSLGASCANPDLGTAAGELDAELADLPGVTSVRLDYGEPLPLDSGKIALRVEMSGTATADEVVAVAETAYDAFSTTHRGEEANLAVRTGRTTVSLRSFEPEASTTAVGDAVRTGLAAASGPESVAVDLTTDGVAGGDHVAGTYLVSLPGGSTYADVPALLASLAARHPDDSLVGWGGVASDGASLSYDSGFPPALLVDRWERLQEAGLPLAVRAYSDGPLIAEGRLTDRPDVDDPADRRVLDEITHPQLLALGDGAWVYTVRGSGGASLAEIDRLTCVATAEGPYDEVLEAWFTATSGPCVEQ</sequence>
<feature type="signal peptide" evidence="1">
    <location>
        <begin position="1"/>
        <end position="20"/>
    </location>
</feature>
<keyword evidence="1" id="KW-0732">Signal</keyword>
<evidence type="ECO:0000313" key="3">
    <source>
        <dbReference type="Proteomes" id="UP000679307"/>
    </source>
</evidence>
<dbReference type="PROSITE" id="PS51257">
    <property type="entry name" value="PROKAR_LIPOPROTEIN"/>
    <property type="match status" value="1"/>
</dbReference>
<evidence type="ECO:0000313" key="2">
    <source>
        <dbReference type="EMBL" id="QVT79376.1"/>
    </source>
</evidence>
<dbReference type="Proteomes" id="UP000679307">
    <property type="component" value="Chromosome"/>
</dbReference>
<evidence type="ECO:0000256" key="1">
    <source>
        <dbReference type="SAM" id="SignalP"/>
    </source>
</evidence>
<reference evidence="2 3" key="1">
    <citation type="submission" date="2021-05" db="EMBL/GenBank/DDBJ databases">
        <title>Complete genome of Nocardioides aquaticus KCTC 9944T isolated from meromictic and hypersaline Ekho Lake, Antarctica.</title>
        <authorList>
            <person name="Hwang K."/>
            <person name="Kim K.M."/>
            <person name="Choe H."/>
        </authorList>
    </citation>
    <scope>NUCLEOTIDE SEQUENCE [LARGE SCALE GENOMIC DNA]</scope>
    <source>
        <strain evidence="2 3">KCTC 9944</strain>
    </source>
</reference>
<keyword evidence="3" id="KW-1185">Reference proteome</keyword>
<dbReference type="EMBL" id="CP075371">
    <property type="protein sequence ID" value="QVT79376.1"/>
    <property type="molecule type" value="Genomic_DNA"/>
</dbReference>
<name>A0ABX8EGC6_9ACTN</name>